<sequence length="92" mass="10015">MPNVHLNGLISCKTEAEAAVLREHLPAHLSLTLAEPGCVAFSVTPEGPRGWRVAETFVDEAAFAAHQRRAAASDWGRVTAGFVRDYLITRDD</sequence>
<dbReference type="KEGG" id="pars:DRW48_12285"/>
<evidence type="ECO:0000313" key="2">
    <source>
        <dbReference type="EMBL" id="AXC50364.1"/>
    </source>
</evidence>
<dbReference type="InterPro" id="IPR007138">
    <property type="entry name" value="ABM_dom"/>
</dbReference>
<evidence type="ECO:0000313" key="3">
    <source>
        <dbReference type="Proteomes" id="UP000252023"/>
    </source>
</evidence>
<keyword evidence="2" id="KW-0560">Oxidoreductase</keyword>
<dbReference type="Gene3D" id="3.30.70.100">
    <property type="match status" value="1"/>
</dbReference>
<dbReference type="Proteomes" id="UP000252023">
    <property type="component" value="Chromosome"/>
</dbReference>
<protein>
    <submittedName>
        <fullName evidence="2">Antibiotic biosynthesis monooxygenase</fullName>
    </submittedName>
</protein>
<keyword evidence="2" id="KW-0503">Monooxygenase</keyword>
<feature type="domain" description="ABM" evidence="1">
    <location>
        <begin position="6"/>
        <end position="75"/>
    </location>
</feature>
<dbReference type="Pfam" id="PF03992">
    <property type="entry name" value="ABM"/>
    <property type="match status" value="1"/>
</dbReference>
<dbReference type="OrthoDB" id="9797178at2"/>
<reference evidence="3" key="1">
    <citation type="submission" date="2018-07" db="EMBL/GenBank/DDBJ databases">
        <title>Genome sequencing of Paracoccus sp. SC2-6.</title>
        <authorList>
            <person name="Heo J."/>
            <person name="Kim S.-J."/>
            <person name="Kwon S.-W."/>
        </authorList>
    </citation>
    <scope>NUCLEOTIDE SEQUENCE [LARGE SCALE GENOMIC DNA]</scope>
    <source>
        <strain evidence="3">SC2-6</strain>
    </source>
</reference>
<dbReference type="SUPFAM" id="SSF54909">
    <property type="entry name" value="Dimeric alpha+beta barrel"/>
    <property type="match status" value="1"/>
</dbReference>
<evidence type="ECO:0000259" key="1">
    <source>
        <dbReference type="Pfam" id="PF03992"/>
    </source>
</evidence>
<gene>
    <name evidence="2" type="ORF">DRW48_12285</name>
</gene>
<dbReference type="GO" id="GO:0004497">
    <property type="term" value="F:monooxygenase activity"/>
    <property type="evidence" value="ECO:0007669"/>
    <property type="project" value="UniProtKB-KW"/>
</dbReference>
<organism evidence="2 3">
    <name type="scientific">Paracoccus suum</name>
    <dbReference type="NCBI Taxonomy" id="2259340"/>
    <lineage>
        <taxon>Bacteria</taxon>
        <taxon>Pseudomonadati</taxon>
        <taxon>Pseudomonadota</taxon>
        <taxon>Alphaproteobacteria</taxon>
        <taxon>Rhodobacterales</taxon>
        <taxon>Paracoccaceae</taxon>
        <taxon>Paracoccus</taxon>
    </lineage>
</organism>
<dbReference type="InterPro" id="IPR011008">
    <property type="entry name" value="Dimeric_a/b-barrel"/>
</dbReference>
<dbReference type="AlphaFoldDB" id="A0A344PLV9"/>
<dbReference type="EMBL" id="CP030918">
    <property type="protein sequence ID" value="AXC50364.1"/>
    <property type="molecule type" value="Genomic_DNA"/>
</dbReference>
<dbReference type="RefSeq" id="WP_114076681.1">
    <property type="nucleotide sequence ID" value="NZ_CP030918.1"/>
</dbReference>
<name>A0A344PLV9_9RHOB</name>
<accession>A0A344PLV9</accession>
<keyword evidence="3" id="KW-1185">Reference proteome</keyword>
<proteinExistence type="predicted"/>